<keyword evidence="1" id="KW-0472">Membrane</keyword>
<dbReference type="Proteomes" id="UP001158067">
    <property type="component" value="Unassembled WGS sequence"/>
</dbReference>
<evidence type="ECO:0000256" key="1">
    <source>
        <dbReference type="SAM" id="Phobius"/>
    </source>
</evidence>
<evidence type="ECO:0000313" key="2">
    <source>
        <dbReference type="EMBL" id="SMP67033.1"/>
    </source>
</evidence>
<keyword evidence="1" id="KW-1133">Transmembrane helix</keyword>
<proteinExistence type="predicted"/>
<organism evidence="2 3">
    <name type="scientific">Neorhodopirellula lusitana</name>
    <dbReference type="NCBI Taxonomy" id="445327"/>
    <lineage>
        <taxon>Bacteria</taxon>
        <taxon>Pseudomonadati</taxon>
        <taxon>Planctomycetota</taxon>
        <taxon>Planctomycetia</taxon>
        <taxon>Pirellulales</taxon>
        <taxon>Pirellulaceae</taxon>
        <taxon>Neorhodopirellula</taxon>
    </lineage>
</organism>
<accession>A0ABY1QC06</accession>
<feature type="transmembrane region" description="Helical" evidence="1">
    <location>
        <begin position="72"/>
        <end position="95"/>
    </location>
</feature>
<keyword evidence="1" id="KW-0812">Transmembrane</keyword>
<protein>
    <submittedName>
        <fullName evidence="2">Uncharacterized protein</fullName>
    </submittedName>
</protein>
<keyword evidence="3" id="KW-1185">Reference proteome</keyword>
<name>A0ABY1QC06_9BACT</name>
<gene>
    <name evidence="2" type="ORF">SAMN06265222_11088</name>
</gene>
<dbReference type="EMBL" id="FXUG01000010">
    <property type="protein sequence ID" value="SMP67033.1"/>
    <property type="molecule type" value="Genomic_DNA"/>
</dbReference>
<comment type="caution">
    <text evidence="2">The sequence shown here is derived from an EMBL/GenBank/DDBJ whole genome shotgun (WGS) entry which is preliminary data.</text>
</comment>
<evidence type="ECO:0000313" key="3">
    <source>
        <dbReference type="Proteomes" id="UP001158067"/>
    </source>
</evidence>
<sequence length="121" mass="12797">MSSRKLDGHFASNDAIISKAPPANDKIELSLAKADRSIEAAERSADLAMTANAIAVESSVNITKIQCITSGVYLISIIVAIGPLAVLMVIANGVSRLRRATTAKRLRFASPRRQTVCAAFG</sequence>
<reference evidence="2 3" key="1">
    <citation type="submission" date="2017-05" db="EMBL/GenBank/DDBJ databases">
        <authorList>
            <person name="Varghese N."/>
            <person name="Submissions S."/>
        </authorList>
    </citation>
    <scope>NUCLEOTIDE SEQUENCE [LARGE SCALE GENOMIC DNA]</scope>
    <source>
        <strain evidence="2 3">DSM 25457</strain>
    </source>
</reference>